<accession>A0A0G0PWD3</accession>
<evidence type="ECO:0000256" key="1">
    <source>
        <dbReference type="SAM" id="Phobius"/>
    </source>
</evidence>
<organism evidence="2 3">
    <name type="scientific">Candidatus Gottesmanbacteria bacterium GW2011_GWC2_39_8</name>
    <dbReference type="NCBI Taxonomy" id="1618450"/>
    <lineage>
        <taxon>Bacteria</taxon>
        <taxon>Candidatus Gottesmaniibacteriota</taxon>
    </lineage>
</organism>
<reference evidence="2 3" key="1">
    <citation type="journal article" date="2015" name="Nature">
        <title>rRNA introns, odd ribosomes, and small enigmatic genomes across a large radiation of phyla.</title>
        <authorList>
            <person name="Brown C.T."/>
            <person name="Hug L.A."/>
            <person name="Thomas B.C."/>
            <person name="Sharon I."/>
            <person name="Castelle C.J."/>
            <person name="Singh A."/>
            <person name="Wilkins M.J."/>
            <person name="Williams K.H."/>
            <person name="Banfield J.F."/>
        </authorList>
    </citation>
    <scope>NUCLEOTIDE SEQUENCE [LARGE SCALE GENOMIC DNA]</scope>
</reference>
<keyword evidence="1" id="KW-0472">Membrane</keyword>
<protein>
    <recommendedName>
        <fullName evidence="4">Type 4 fimbrial biogenesis protein PilX N-terminal domain-containing protein</fullName>
    </recommendedName>
</protein>
<proteinExistence type="predicted"/>
<evidence type="ECO:0008006" key="4">
    <source>
        <dbReference type="Google" id="ProtNLM"/>
    </source>
</evidence>
<comment type="caution">
    <text evidence="2">The sequence shown here is derived from an EMBL/GenBank/DDBJ whole genome shotgun (WGS) entry which is preliminary data.</text>
</comment>
<dbReference type="EMBL" id="LBXN01000049">
    <property type="protein sequence ID" value="KKR32213.1"/>
    <property type="molecule type" value="Genomic_DNA"/>
</dbReference>
<evidence type="ECO:0000313" key="2">
    <source>
        <dbReference type="EMBL" id="KKR32213.1"/>
    </source>
</evidence>
<keyword evidence="1" id="KW-1133">Transmembrane helix</keyword>
<feature type="transmembrane region" description="Helical" evidence="1">
    <location>
        <begin position="21"/>
        <end position="44"/>
    </location>
</feature>
<name>A0A0G0PWD3_9BACT</name>
<gene>
    <name evidence="2" type="ORF">UT63_C0049G0012</name>
</gene>
<keyword evidence="1" id="KW-0812">Transmembrane</keyword>
<evidence type="ECO:0000313" key="3">
    <source>
        <dbReference type="Proteomes" id="UP000034539"/>
    </source>
</evidence>
<sequence length="288" mass="30816">MKNQKSKIKNQKYKLKVKSYCQGQTILLVLLVITVVLTIALSLITRSITDVSMSRKIEETNRAFSAAEAGIEESLRLGGVTLSSSNLSNNTSYQVTSTRYVNLTEFVFPTVTDKDEASQIFLSSYPAYNDPYTGTNITVYWGNAACGVSTQAALSVDVIYGEATPFSVKRYAVDPCGRGNGFSNVVGGGGTVGGNNFQFSKTIDLTGLTGLKFARVRAFYAKTQLGVKNDGTAALLPDQGTLLTSQGQIAPTPGAGSSVVRTVKMYLSHPVLPGIFDYVFYSGAAVTK</sequence>
<dbReference type="Proteomes" id="UP000034539">
    <property type="component" value="Unassembled WGS sequence"/>
</dbReference>
<dbReference type="AlphaFoldDB" id="A0A0G0PWD3"/>